<dbReference type="EMBL" id="WKFB01000365">
    <property type="protein sequence ID" value="KAF6725327.1"/>
    <property type="molecule type" value="Genomic_DNA"/>
</dbReference>
<evidence type="ECO:0000313" key="1">
    <source>
        <dbReference type="EMBL" id="KAF6725327.1"/>
    </source>
</evidence>
<comment type="caution">
    <text evidence="1">The sequence shown here is derived from an EMBL/GenBank/DDBJ whole genome shotgun (WGS) entry which is preliminary data.</text>
</comment>
<evidence type="ECO:0000313" key="2">
    <source>
        <dbReference type="Proteomes" id="UP000646548"/>
    </source>
</evidence>
<feature type="non-terminal residue" evidence="1">
    <location>
        <position position="50"/>
    </location>
</feature>
<sequence>MRELGRFVVTAMELDKTVKGLKDVCDPTKFQLAIKAARKVGNFNETTTEH</sequence>
<accession>A0A834FC13</accession>
<dbReference type="AlphaFoldDB" id="A0A834FC13"/>
<protein>
    <submittedName>
        <fullName evidence="1">Uncharacterized protein</fullName>
    </submittedName>
</protein>
<dbReference type="Proteomes" id="UP000646548">
    <property type="component" value="Unassembled WGS sequence"/>
</dbReference>
<organism evidence="1 2">
    <name type="scientific">Oryzias melastigma</name>
    <name type="common">Marine medaka</name>
    <dbReference type="NCBI Taxonomy" id="30732"/>
    <lineage>
        <taxon>Eukaryota</taxon>
        <taxon>Metazoa</taxon>
        <taxon>Chordata</taxon>
        <taxon>Craniata</taxon>
        <taxon>Vertebrata</taxon>
        <taxon>Euteleostomi</taxon>
        <taxon>Actinopterygii</taxon>
        <taxon>Neopterygii</taxon>
        <taxon>Teleostei</taxon>
        <taxon>Neoteleostei</taxon>
        <taxon>Acanthomorphata</taxon>
        <taxon>Ovalentaria</taxon>
        <taxon>Atherinomorphae</taxon>
        <taxon>Beloniformes</taxon>
        <taxon>Adrianichthyidae</taxon>
        <taxon>Oryziinae</taxon>
        <taxon>Oryzias</taxon>
    </lineage>
</organism>
<proteinExistence type="predicted"/>
<name>A0A834FC13_ORYME</name>
<gene>
    <name evidence="1" type="ORF">FQA47_010472</name>
</gene>
<reference evidence="1" key="1">
    <citation type="journal article" name="BMC Genomics">
        <title>Long-read sequencing and de novo genome assembly of marine medaka (Oryzias melastigma).</title>
        <authorList>
            <person name="Liang P."/>
            <person name="Saqib H.S.A."/>
            <person name="Ni X."/>
            <person name="Shen Y."/>
        </authorList>
    </citation>
    <scope>NUCLEOTIDE SEQUENCE</scope>
    <source>
        <strain evidence="1">Bigg-433</strain>
    </source>
</reference>